<dbReference type="Proteomes" id="UP000775213">
    <property type="component" value="Unassembled WGS sequence"/>
</dbReference>
<organism evidence="2 3">
    <name type="scientific">Dendrobium chrysotoxum</name>
    <name type="common">Orchid</name>
    <dbReference type="NCBI Taxonomy" id="161865"/>
    <lineage>
        <taxon>Eukaryota</taxon>
        <taxon>Viridiplantae</taxon>
        <taxon>Streptophyta</taxon>
        <taxon>Embryophyta</taxon>
        <taxon>Tracheophyta</taxon>
        <taxon>Spermatophyta</taxon>
        <taxon>Magnoliopsida</taxon>
        <taxon>Liliopsida</taxon>
        <taxon>Asparagales</taxon>
        <taxon>Orchidaceae</taxon>
        <taxon>Epidendroideae</taxon>
        <taxon>Malaxideae</taxon>
        <taxon>Dendrobiinae</taxon>
        <taxon>Dendrobium</taxon>
    </lineage>
</organism>
<name>A0AAV7GXA7_DENCH</name>
<feature type="transmembrane region" description="Helical" evidence="1">
    <location>
        <begin position="415"/>
        <end position="436"/>
    </location>
</feature>
<evidence type="ECO:0000313" key="3">
    <source>
        <dbReference type="Proteomes" id="UP000775213"/>
    </source>
</evidence>
<protein>
    <recommendedName>
        <fullName evidence="4">Apple domain-containing protein</fullName>
    </recommendedName>
</protein>
<comment type="caution">
    <text evidence="2">The sequence shown here is derived from an EMBL/GenBank/DDBJ whole genome shotgun (WGS) entry which is preliminary data.</text>
</comment>
<proteinExistence type="predicted"/>
<feature type="transmembrane region" description="Helical" evidence="1">
    <location>
        <begin position="20"/>
        <end position="40"/>
    </location>
</feature>
<keyword evidence="3" id="KW-1185">Reference proteome</keyword>
<accession>A0AAV7GXA7</accession>
<evidence type="ECO:0008006" key="4">
    <source>
        <dbReference type="Google" id="ProtNLM"/>
    </source>
</evidence>
<evidence type="ECO:0000313" key="2">
    <source>
        <dbReference type="EMBL" id="KAH0460273.1"/>
    </source>
</evidence>
<reference evidence="2 3" key="1">
    <citation type="journal article" date="2021" name="Hortic Res">
        <title>Chromosome-scale assembly of the Dendrobium chrysotoxum genome enhances the understanding of orchid evolution.</title>
        <authorList>
            <person name="Zhang Y."/>
            <person name="Zhang G.Q."/>
            <person name="Zhang D."/>
            <person name="Liu X.D."/>
            <person name="Xu X.Y."/>
            <person name="Sun W.H."/>
            <person name="Yu X."/>
            <person name="Zhu X."/>
            <person name="Wang Z.W."/>
            <person name="Zhao X."/>
            <person name="Zhong W.Y."/>
            <person name="Chen H."/>
            <person name="Yin W.L."/>
            <person name="Huang T."/>
            <person name="Niu S.C."/>
            <person name="Liu Z.J."/>
        </authorList>
    </citation>
    <scope>NUCLEOTIDE SEQUENCE [LARGE SCALE GENOMIC DNA]</scope>
    <source>
        <strain evidence="2">Lindl</strain>
    </source>
</reference>
<sequence>MARGEVEWVRGLKWFSYKKVFVGVCCVNVLLSIFLLRSLYSSSSASSSSNTDQSSTSDGLYAEEQIKRVEESIRIRQALEPVELVRLAKKLKKELKIGKKGSKISKSVNQKSAFEILSRLKALGASVNFTEQREVVELWRVQKIEEIKRLSVADSTKRSILSKETKKLKIALELHWRKFLEGIGFWVPSDVNNTVVDDKPDTAYELEEEIIPGRSMPPECHVELHTDYAGAAVRWGLTHHTESAADCCQACLDQAKSAKLGDMKCNIWVYCPSESGCYSPDIYEHKHQECWLKQDEKPRLTFKDKYSDSYRSSHPTAPVVVPWMSGVISRCDTNLFELSTVLTAHSGIFLLNSFFFFLTMLFFDSNGSYLGFLFQFLQPLMHDLTWKKFKIVKTTGPHYTKKFAMKIGKNKYRSLFFLILSLFLFSCVSFSISLSLKIQEKVK</sequence>
<keyword evidence="1" id="KW-1133">Transmembrane helix</keyword>
<dbReference type="EMBL" id="JAGFBR010000010">
    <property type="protein sequence ID" value="KAH0460273.1"/>
    <property type="molecule type" value="Genomic_DNA"/>
</dbReference>
<feature type="transmembrane region" description="Helical" evidence="1">
    <location>
        <begin position="342"/>
        <end position="363"/>
    </location>
</feature>
<keyword evidence="1" id="KW-0812">Transmembrane</keyword>
<dbReference type="Gene3D" id="3.50.4.10">
    <property type="entry name" value="Hepatocyte Growth Factor"/>
    <property type="match status" value="1"/>
</dbReference>
<keyword evidence="1" id="KW-0472">Membrane</keyword>
<dbReference type="AlphaFoldDB" id="A0AAV7GXA7"/>
<dbReference type="PANTHER" id="PTHR33344">
    <property type="entry name" value="OS02G0761600 PROTEIN"/>
    <property type="match status" value="1"/>
</dbReference>
<dbReference type="PANTHER" id="PTHR33344:SF1">
    <property type="entry name" value="OS06G0214100 PROTEIN"/>
    <property type="match status" value="1"/>
</dbReference>
<gene>
    <name evidence="2" type="ORF">IEQ34_010936</name>
</gene>
<evidence type="ECO:0000256" key="1">
    <source>
        <dbReference type="SAM" id="Phobius"/>
    </source>
</evidence>